<gene>
    <name evidence="4" type="ORF">AWC27_26275</name>
</gene>
<proteinExistence type="inferred from homology"/>
<feature type="domain" description="PPE" evidence="2">
    <location>
        <begin position="1"/>
        <end position="131"/>
    </location>
</feature>
<evidence type="ECO:0000313" key="5">
    <source>
        <dbReference type="Proteomes" id="UP000193317"/>
    </source>
</evidence>
<dbReference type="Pfam" id="PF12484">
    <property type="entry name" value="PPE-SVP"/>
    <property type="match status" value="1"/>
</dbReference>
<dbReference type="EMBL" id="LQPW01000063">
    <property type="protein sequence ID" value="ORX07193.1"/>
    <property type="molecule type" value="Genomic_DNA"/>
</dbReference>
<dbReference type="GO" id="GO:0052572">
    <property type="term" value="P:response to host immune response"/>
    <property type="evidence" value="ECO:0007669"/>
    <property type="project" value="TreeGrafter"/>
</dbReference>
<dbReference type="InterPro" id="IPR000030">
    <property type="entry name" value="PPE_dom"/>
</dbReference>
<sequence length="346" mass="35015">MAAELSLAATGYDSVISELATSQWVGPTSAAMVTSVIPFVAWLGASATKAEQAGAQARDAAAAYEVAFAMTVPPQEIAANRTLLMALIATNYFGQNMPAIAATEAQYAEMWAQDAAAMYAYAGLSATASLLPPLTSPPTTTSADGLAEQAVAASHAAATAAGSCEATVAQLLVAFANSAAAAQPAVVGAIPWHTIQMYWMEFISVFTTLEGFVYGWGWGTLGALGLVGALMFDHTGTTGDAEAAAAGVSAMASPLALTGPLGSVSANLGHAGKIGAMTAPPNWVNSVPVLSIDKAELSTIAIGATPTNSSGLLQGIPMRRGDGARGFSRRQYGLRLTVMSRPPGAG</sequence>
<organism evidence="4 5">
    <name type="scientific">Mycobacterium szulgai</name>
    <dbReference type="NCBI Taxonomy" id="1787"/>
    <lineage>
        <taxon>Bacteria</taxon>
        <taxon>Bacillati</taxon>
        <taxon>Actinomycetota</taxon>
        <taxon>Actinomycetes</taxon>
        <taxon>Mycobacteriales</taxon>
        <taxon>Mycobacteriaceae</taxon>
        <taxon>Mycobacterium</taxon>
    </lineage>
</organism>
<protein>
    <recommendedName>
        <fullName evidence="6">PPE family protein</fullName>
    </recommendedName>
</protein>
<reference evidence="4 5" key="1">
    <citation type="submission" date="2016-01" db="EMBL/GenBank/DDBJ databases">
        <title>The new phylogeny of the genus Mycobacterium.</title>
        <authorList>
            <person name="Tarcisio F."/>
            <person name="Conor M."/>
            <person name="Antonella G."/>
            <person name="Elisabetta G."/>
            <person name="Giulia F.S."/>
            <person name="Sara T."/>
            <person name="Anna F."/>
            <person name="Clotilde B."/>
            <person name="Roberto B."/>
            <person name="Veronica D.S."/>
            <person name="Fabio R."/>
            <person name="Monica P."/>
            <person name="Olivier J."/>
            <person name="Enrico T."/>
            <person name="Nicola S."/>
        </authorList>
    </citation>
    <scope>NUCLEOTIDE SEQUENCE [LARGE SCALE GENOMIC DNA]</scope>
    <source>
        <strain evidence="4 5">DSM 44166</strain>
    </source>
</reference>
<feature type="domain" description="PPE family C-terminal" evidence="3">
    <location>
        <begin position="265"/>
        <end position="342"/>
    </location>
</feature>
<dbReference type="Pfam" id="PF00823">
    <property type="entry name" value="PPE"/>
    <property type="match status" value="1"/>
</dbReference>
<evidence type="ECO:0000313" key="4">
    <source>
        <dbReference type="EMBL" id="ORX07193.1"/>
    </source>
</evidence>
<comment type="caution">
    <text evidence="4">The sequence shown here is derived from an EMBL/GenBank/DDBJ whole genome shotgun (WGS) entry which is preliminary data.</text>
</comment>
<dbReference type="AlphaFoldDB" id="A0A1X2EN87"/>
<dbReference type="Proteomes" id="UP000193317">
    <property type="component" value="Unassembled WGS sequence"/>
</dbReference>
<dbReference type="InterPro" id="IPR038332">
    <property type="entry name" value="PPE_sf"/>
</dbReference>
<dbReference type="SUPFAM" id="SSF140459">
    <property type="entry name" value="PE/PPE dimer-like"/>
    <property type="match status" value="1"/>
</dbReference>
<dbReference type="Gene3D" id="1.20.1260.20">
    <property type="entry name" value="PPE superfamily"/>
    <property type="match status" value="1"/>
</dbReference>
<dbReference type="PANTHER" id="PTHR46766:SF1">
    <property type="entry name" value="GLUTAMINE-RICH PROTEIN 2"/>
    <property type="match status" value="1"/>
</dbReference>
<accession>A0A1X2EN87</accession>
<evidence type="ECO:0000256" key="1">
    <source>
        <dbReference type="ARBA" id="ARBA00010652"/>
    </source>
</evidence>
<dbReference type="InterPro" id="IPR022171">
    <property type="entry name" value="PPE_C"/>
</dbReference>
<evidence type="ECO:0000259" key="2">
    <source>
        <dbReference type="Pfam" id="PF00823"/>
    </source>
</evidence>
<keyword evidence="5" id="KW-1185">Reference proteome</keyword>
<dbReference type="PANTHER" id="PTHR46766">
    <property type="entry name" value="GLUTAMINE-RICH PROTEIN 2"/>
    <property type="match status" value="1"/>
</dbReference>
<name>A0A1X2EN87_MYCSZ</name>
<evidence type="ECO:0008006" key="6">
    <source>
        <dbReference type="Google" id="ProtNLM"/>
    </source>
</evidence>
<evidence type="ECO:0000259" key="3">
    <source>
        <dbReference type="Pfam" id="PF12484"/>
    </source>
</evidence>
<comment type="similarity">
    <text evidence="1">Belongs to the mycobacterial PPE family.</text>
</comment>